<dbReference type="EMBL" id="QCYK01000001">
    <property type="protein sequence ID" value="PUZ28371.1"/>
    <property type="molecule type" value="Genomic_DNA"/>
</dbReference>
<comment type="caution">
    <text evidence="1">The sequence shown here is derived from an EMBL/GenBank/DDBJ whole genome shotgun (WGS) entry which is preliminary data.</text>
</comment>
<evidence type="ECO:0000313" key="1">
    <source>
        <dbReference type="EMBL" id="PUZ28371.1"/>
    </source>
</evidence>
<evidence type="ECO:0000313" key="2">
    <source>
        <dbReference type="Proteomes" id="UP000244450"/>
    </source>
</evidence>
<gene>
    <name evidence="1" type="ORF">DCC81_02485</name>
</gene>
<accession>A0A2T7BL66</accession>
<reference evidence="1 2" key="1">
    <citation type="submission" date="2018-04" db="EMBL/GenBank/DDBJ databases">
        <title>Chitinophaga fuyangensis sp. nov., isolated from soil in a chemical factory.</title>
        <authorList>
            <person name="Chen K."/>
        </authorList>
    </citation>
    <scope>NUCLEOTIDE SEQUENCE [LARGE SCALE GENOMIC DNA]</scope>
    <source>
        <strain evidence="1 2">LY-1</strain>
    </source>
</reference>
<protein>
    <submittedName>
        <fullName evidence="1">Uncharacterized protein</fullName>
    </submittedName>
</protein>
<dbReference type="AlphaFoldDB" id="A0A2T7BL66"/>
<dbReference type="RefSeq" id="WP_108685010.1">
    <property type="nucleotide sequence ID" value="NZ_QCYK01000001.1"/>
</dbReference>
<proteinExistence type="predicted"/>
<dbReference type="OrthoDB" id="670903at2"/>
<organism evidence="1 2">
    <name type="scientific">Chitinophaga parva</name>
    <dbReference type="NCBI Taxonomy" id="2169414"/>
    <lineage>
        <taxon>Bacteria</taxon>
        <taxon>Pseudomonadati</taxon>
        <taxon>Bacteroidota</taxon>
        <taxon>Chitinophagia</taxon>
        <taxon>Chitinophagales</taxon>
        <taxon>Chitinophagaceae</taxon>
        <taxon>Chitinophaga</taxon>
    </lineage>
</organism>
<sequence length="114" mass="12813">MQKVTHMDALEQEIQRLKRKSRALEAELGERADHLKTNFKGMALNSVVPGNVRKSGAMAIVGRVAKIAWESGKFKNFATTALMSAVEYIGVRAGVNLYQKFTSRKKKKKRAEDF</sequence>
<keyword evidence="2" id="KW-1185">Reference proteome</keyword>
<dbReference type="Proteomes" id="UP000244450">
    <property type="component" value="Unassembled WGS sequence"/>
</dbReference>
<name>A0A2T7BL66_9BACT</name>